<accession>A0ABY3XAN5</accession>
<dbReference type="RefSeq" id="WP_148649152.1">
    <property type="nucleotide sequence ID" value="NZ_CP011131.1"/>
</dbReference>
<feature type="transmembrane region" description="Helical" evidence="1">
    <location>
        <begin position="48"/>
        <end position="69"/>
    </location>
</feature>
<proteinExistence type="predicted"/>
<evidence type="ECO:0000256" key="1">
    <source>
        <dbReference type="SAM" id="Phobius"/>
    </source>
</evidence>
<keyword evidence="3" id="KW-1185">Reference proteome</keyword>
<sequence>MITAPVLPIGIAIIVFGANSILTGRAMFDWSFDGGDNDSSEGEEVFGWKAVLVGALTIALGVVLIVHLIL</sequence>
<evidence type="ECO:0000313" key="3">
    <source>
        <dbReference type="Proteomes" id="UP000829194"/>
    </source>
</evidence>
<gene>
    <name evidence="2" type="ORF">MOV92_25015</name>
</gene>
<dbReference type="EMBL" id="CP093547">
    <property type="protein sequence ID" value="UNP29673.1"/>
    <property type="molecule type" value="Genomic_DNA"/>
</dbReference>
<evidence type="ECO:0008006" key="4">
    <source>
        <dbReference type="Google" id="ProtNLM"/>
    </source>
</evidence>
<keyword evidence="1" id="KW-1133">Transmembrane helix</keyword>
<reference evidence="2 3" key="1">
    <citation type="submission" date="2022-03" db="EMBL/GenBank/DDBJ databases">
        <title>Complete genome sequence of Lysobacter capsici VKM B-2533 and Lysobacter gummosus 10.1.1, promising sources of lytic agents.</title>
        <authorList>
            <person name="Tarlachkov S.V."/>
            <person name="Kudryakova I.V."/>
            <person name="Afoshin A.S."/>
            <person name="Leontyevskaya E.A."/>
            <person name="Leontyevskaya N.V."/>
        </authorList>
    </citation>
    <scope>NUCLEOTIDE SEQUENCE [LARGE SCALE GENOMIC DNA]</scope>
    <source>
        <strain evidence="2 3">10.1.1</strain>
    </source>
</reference>
<dbReference type="Proteomes" id="UP000829194">
    <property type="component" value="Chromosome"/>
</dbReference>
<keyword evidence="1" id="KW-0812">Transmembrane</keyword>
<keyword evidence="1" id="KW-0472">Membrane</keyword>
<evidence type="ECO:0000313" key="2">
    <source>
        <dbReference type="EMBL" id="UNP29673.1"/>
    </source>
</evidence>
<name>A0ABY3XAN5_9GAMM</name>
<feature type="transmembrane region" description="Helical" evidence="1">
    <location>
        <begin position="7"/>
        <end position="28"/>
    </location>
</feature>
<organism evidence="2 3">
    <name type="scientific">Lysobacter gummosus</name>
    <dbReference type="NCBI Taxonomy" id="262324"/>
    <lineage>
        <taxon>Bacteria</taxon>
        <taxon>Pseudomonadati</taxon>
        <taxon>Pseudomonadota</taxon>
        <taxon>Gammaproteobacteria</taxon>
        <taxon>Lysobacterales</taxon>
        <taxon>Lysobacteraceae</taxon>
        <taxon>Lysobacter</taxon>
    </lineage>
</organism>
<protein>
    <recommendedName>
        <fullName evidence="4">Transmembrane protein</fullName>
    </recommendedName>
</protein>